<dbReference type="RefSeq" id="WP_173055793.1">
    <property type="nucleotide sequence ID" value="NZ_BAABGO010000006.1"/>
</dbReference>
<dbReference type="Pfam" id="PF00975">
    <property type="entry name" value="Thioesterase"/>
    <property type="match status" value="1"/>
</dbReference>
<protein>
    <recommendedName>
        <fullName evidence="1">Carrier domain-containing protein</fullName>
    </recommendedName>
</protein>
<dbReference type="Pfam" id="PF00550">
    <property type="entry name" value="PP-binding"/>
    <property type="match status" value="1"/>
</dbReference>
<feature type="domain" description="Carrier" evidence="1">
    <location>
        <begin position="1"/>
        <end position="75"/>
    </location>
</feature>
<name>A0A6V8K8G5_9ACTN</name>
<dbReference type="SUPFAM" id="SSF47336">
    <property type="entry name" value="ACP-like"/>
    <property type="match status" value="1"/>
</dbReference>
<dbReference type="InterPro" id="IPR036736">
    <property type="entry name" value="ACP-like_sf"/>
</dbReference>
<reference evidence="2 3" key="1">
    <citation type="submission" date="2020-03" db="EMBL/GenBank/DDBJ databases">
        <title>Whole genome shotgun sequence of Phytohabitans houttuyneae NBRC 108639.</title>
        <authorList>
            <person name="Komaki H."/>
            <person name="Tamura T."/>
        </authorList>
    </citation>
    <scope>NUCLEOTIDE SEQUENCE [LARGE SCALE GENOMIC DNA]</scope>
    <source>
        <strain evidence="2 3">NBRC 108639</strain>
    </source>
</reference>
<dbReference type="SUPFAM" id="SSF53474">
    <property type="entry name" value="alpha/beta-Hydrolases"/>
    <property type="match status" value="1"/>
</dbReference>
<comment type="caution">
    <text evidence="2">The sequence shown here is derived from an EMBL/GenBank/DDBJ whole genome shotgun (WGS) entry which is preliminary data.</text>
</comment>
<sequence length="351" mass="38864">MSADPIAGLLLDAFRDVMCYPELRTDENLFEAGCTSRMAMEAMGRVRRHGISVDLRDILERPFVEQLARHAAEEVMFDGRMWAPFDLSGRFVPIKAHGTGQPLVVVHPAIGEPLSLWNLGVSDVPCPILGVRAVGLDPGERPLAPMERIASRYLADLAAAGIGHPHLLGGYSMGGLVALEMARQLVEAGQPAKLLVIFDTVVPELRADHSRGLLDVDLAHVRRHRHDLLLGELRGRTGRDLPAGASYADIHEALRQEGVLEPATTLDRFIRIQEVWCHNTYSALRYACRPVPVDTVYFRGTRTGGSDLQREYWAALQRGHITFIDHAEDHDTLMRSRAVGRDVVELLARSS</sequence>
<evidence type="ECO:0000313" key="2">
    <source>
        <dbReference type="EMBL" id="GFJ78037.1"/>
    </source>
</evidence>
<dbReference type="PROSITE" id="PS50075">
    <property type="entry name" value="CARRIER"/>
    <property type="match status" value="1"/>
</dbReference>
<reference evidence="2 3" key="2">
    <citation type="submission" date="2020-03" db="EMBL/GenBank/DDBJ databases">
        <authorList>
            <person name="Ichikawa N."/>
            <person name="Kimura A."/>
            <person name="Kitahashi Y."/>
            <person name="Uohara A."/>
        </authorList>
    </citation>
    <scope>NUCLEOTIDE SEQUENCE [LARGE SCALE GENOMIC DNA]</scope>
    <source>
        <strain evidence="2 3">NBRC 108639</strain>
    </source>
</reference>
<dbReference type="InterPro" id="IPR009081">
    <property type="entry name" value="PP-bd_ACP"/>
</dbReference>
<organism evidence="2 3">
    <name type="scientific">Phytohabitans houttuyneae</name>
    <dbReference type="NCBI Taxonomy" id="1076126"/>
    <lineage>
        <taxon>Bacteria</taxon>
        <taxon>Bacillati</taxon>
        <taxon>Actinomycetota</taxon>
        <taxon>Actinomycetes</taxon>
        <taxon>Micromonosporales</taxon>
        <taxon>Micromonosporaceae</taxon>
    </lineage>
</organism>
<dbReference type="EMBL" id="BLPF01000001">
    <property type="protein sequence ID" value="GFJ78037.1"/>
    <property type="molecule type" value="Genomic_DNA"/>
</dbReference>
<dbReference type="InterPro" id="IPR029058">
    <property type="entry name" value="AB_hydrolase_fold"/>
</dbReference>
<dbReference type="Gene3D" id="1.10.1200.10">
    <property type="entry name" value="ACP-like"/>
    <property type="match status" value="1"/>
</dbReference>
<proteinExistence type="predicted"/>
<evidence type="ECO:0000259" key="1">
    <source>
        <dbReference type="PROSITE" id="PS50075"/>
    </source>
</evidence>
<accession>A0A6V8K8G5</accession>
<keyword evidence="3" id="KW-1185">Reference proteome</keyword>
<gene>
    <name evidence="2" type="ORF">Phou_022170</name>
</gene>
<evidence type="ECO:0000313" key="3">
    <source>
        <dbReference type="Proteomes" id="UP000482800"/>
    </source>
</evidence>
<dbReference type="Gene3D" id="3.40.50.1820">
    <property type="entry name" value="alpha/beta hydrolase"/>
    <property type="match status" value="1"/>
</dbReference>
<dbReference type="Proteomes" id="UP000482800">
    <property type="component" value="Unassembled WGS sequence"/>
</dbReference>
<dbReference type="AlphaFoldDB" id="A0A6V8K8G5"/>
<dbReference type="InterPro" id="IPR001031">
    <property type="entry name" value="Thioesterase"/>
</dbReference>